<dbReference type="EMBL" id="CBTK010000313">
    <property type="protein sequence ID" value="CDH47754.1"/>
    <property type="molecule type" value="Genomic_DNA"/>
</dbReference>
<sequence length="112" mass="12528">MTTVTMDLPDADDMEARIIEAIKTVYDPEIPVNIYELGLIYSLNVDPLGNHADIEMTLTAPGCPVAGSMPEWVENAVRHQAGVESVNVKIVWEPPWNHDRMSMRAKLELNLL</sequence>
<dbReference type="Gene3D" id="3.30.300.130">
    <property type="entry name" value="Fe-S cluster assembly (FSCA)"/>
    <property type="match status" value="1"/>
</dbReference>
<dbReference type="OrthoDB" id="9805360at2"/>
<comment type="caution">
    <text evidence="2">The sequence shown here is derived from an EMBL/GenBank/DDBJ whole genome shotgun (WGS) entry which is preliminary data.</text>
</comment>
<organism evidence="2 3">
    <name type="scientific">Candidatus Contendobacter odensis Run_B_J11</name>
    <dbReference type="NCBI Taxonomy" id="1400861"/>
    <lineage>
        <taxon>Bacteria</taxon>
        <taxon>Pseudomonadati</taxon>
        <taxon>Pseudomonadota</taxon>
        <taxon>Gammaproteobacteria</taxon>
        <taxon>Candidatus Competibacteraceae</taxon>
        <taxon>Candidatus Contendibacter</taxon>
    </lineage>
</organism>
<dbReference type="InterPro" id="IPR014291">
    <property type="entry name" value="SUF_FeS_clus_asmbl-assoc"/>
</dbReference>
<dbReference type="AlphaFoldDB" id="A0A7U7GGZ5"/>
<protein>
    <submittedName>
        <fullName evidence="2">Iron sulfur cluster assembly protein SufT</fullName>
    </submittedName>
</protein>
<dbReference type="Pfam" id="PF01883">
    <property type="entry name" value="FeS_assembly_P"/>
    <property type="match status" value="1"/>
</dbReference>
<dbReference type="Proteomes" id="UP000019184">
    <property type="component" value="Unassembled WGS sequence"/>
</dbReference>
<dbReference type="PANTHER" id="PTHR42831">
    <property type="entry name" value="FE-S PROTEIN MATURATION AUXILIARY FACTOR YITW"/>
    <property type="match status" value="1"/>
</dbReference>
<feature type="domain" description="MIP18 family-like" evidence="1">
    <location>
        <begin position="15"/>
        <end position="88"/>
    </location>
</feature>
<name>A0A7U7GGZ5_9GAMM</name>
<proteinExistence type="predicted"/>
<dbReference type="RefSeq" id="WP_034437033.1">
    <property type="nucleotide sequence ID" value="NZ_CBTK010000313.1"/>
</dbReference>
<keyword evidence="3" id="KW-1185">Reference proteome</keyword>
<reference evidence="2 3" key="1">
    <citation type="journal article" date="2014" name="ISME J.">
        <title>Candidatus Competibacter-lineage genomes retrieved from metagenomes reveal functional metabolic diversity.</title>
        <authorList>
            <person name="McIlroy S.J."/>
            <person name="Albertsen M."/>
            <person name="Andresen E.K."/>
            <person name="Saunders A.M."/>
            <person name="Kristiansen R."/>
            <person name="Stokholm-Bjerregaard M."/>
            <person name="Nielsen K.L."/>
            <person name="Nielsen P.H."/>
        </authorList>
    </citation>
    <scope>NUCLEOTIDE SEQUENCE [LARGE SCALE GENOMIC DNA]</scope>
    <source>
        <strain evidence="2 3">Run_B_J11</strain>
    </source>
</reference>
<dbReference type="PANTHER" id="PTHR42831:SF1">
    <property type="entry name" value="FE-S PROTEIN MATURATION AUXILIARY FACTOR YITW"/>
    <property type="match status" value="1"/>
</dbReference>
<dbReference type="SUPFAM" id="SSF117916">
    <property type="entry name" value="Fe-S cluster assembly (FSCA) domain-like"/>
    <property type="match status" value="1"/>
</dbReference>
<dbReference type="NCBIfam" id="TIGR02945">
    <property type="entry name" value="SUF_assoc"/>
    <property type="match status" value="1"/>
</dbReference>
<evidence type="ECO:0000313" key="3">
    <source>
        <dbReference type="Proteomes" id="UP000019184"/>
    </source>
</evidence>
<evidence type="ECO:0000259" key="1">
    <source>
        <dbReference type="Pfam" id="PF01883"/>
    </source>
</evidence>
<dbReference type="InterPro" id="IPR002744">
    <property type="entry name" value="MIP18-like"/>
</dbReference>
<dbReference type="InterPro" id="IPR034904">
    <property type="entry name" value="FSCA_dom_sf"/>
</dbReference>
<accession>A0A7U7GGZ5</accession>
<dbReference type="InterPro" id="IPR052339">
    <property type="entry name" value="Fe-S_Maturation_MIP18"/>
</dbReference>
<evidence type="ECO:0000313" key="2">
    <source>
        <dbReference type="EMBL" id="CDH47754.1"/>
    </source>
</evidence>
<gene>
    <name evidence="2" type="primary">sufT</name>
    <name evidence="2" type="ORF">BN874_930008</name>
</gene>